<sequence>MVVDGIPLPPGEEFTGVIRSQDVRATEKDKVKIGDCFRGGDVVRGLVISLGDARSYFITTARNDLGVIFATSEAGKRFFSFLNGCYHGTGLLAGDEMSQNWQSGEEEIRDRGMSIDDSSISSFLRSYSAPSSNDWRAKYNEVADMLAETRTELDDFHHASKELEAELEAELQRTEKAQQDLRVKVARAETERDNWKSKFISLQTTHNTMTTSLQRELDKLRQEHQTVKVQLRELEMGNDDLERTERAVSSTLADVEGKYTRALEEKILLEHELIDKANVEEQCQRLRDELRDANAEISHLKDQLNARSSTSSSDSSHSSGPSFPRMSAPSTEDLLNTPAPPDLQLSELEPSTETLPDSSTSEDELTPRKQNLNSKGQSLLLQRAGFMPAQTSSLSTPPSSSSIPRSRTVPSYSSPRTPTSPSKRPLVARNPSTMSTSSTTSTASKSRGVQMVTEMRARVKNLEQKIHTRVPRLRMGSMSGRPNANALAASSIGTPTQSSGPRNVLGRTSWENPLSNRRSSESKRSTDSESEKSKKGDTSGWVLIMEDSPSPPKERRRASSPKKTFRPTASTSSSPTFGSSRASPLFQSTVNTGYMGMKRPQSRLSGGSTATTTSIPTPTSRPATPTFLPLPTSTSTTMIGQKRSTGPGGATPYAQQLKRSSLGASTAAMPPPTGFTGIRSASSTPSDNGKSLPQLPGIHSNVTMRSRTTKLPPSNSTALLGQSRIGRPTGTRRKSAEASPDPTFRTEPARPRSGSAAAHRKSNS</sequence>
<dbReference type="GO" id="GO:0000178">
    <property type="term" value="C:exosome (RNase complex)"/>
    <property type="evidence" value="ECO:0007669"/>
    <property type="project" value="InterPro"/>
</dbReference>
<dbReference type="PANTHER" id="PTHR10921">
    <property type="entry name" value="NUCLEAR DISTRIBUTION PROTEIN NUDE HOMOLOG 1"/>
    <property type="match status" value="1"/>
</dbReference>
<evidence type="ECO:0000256" key="2">
    <source>
        <dbReference type="ARBA" id="ARBA00007429"/>
    </source>
</evidence>
<keyword evidence="6" id="KW-0206">Cytoskeleton</keyword>
<evidence type="ECO:0000313" key="11">
    <source>
        <dbReference type="EMBL" id="KAJ3987533.1"/>
    </source>
</evidence>
<dbReference type="AlphaFoldDB" id="A0AA38Q5W7"/>
<dbReference type="GO" id="GO:0007020">
    <property type="term" value="P:microtubule nucleation"/>
    <property type="evidence" value="ECO:0007669"/>
    <property type="project" value="TreeGrafter"/>
</dbReference>
<gene>
    <name evidence="11" type="ORF">F5890DRAFT_1472176</name>
</gene>
<evidence type="ECO:0000259" key="9">
    <source>
        <dbReference type="Pfam" id="PF04880"/>
    </source>
</evidence>
<feature type="compositionally biased region" description="Low complexity" evidence="8">
    <location>
        <begin position="432"/>
        <end position="446"/>
    </location>
</feature>
<evidence type="ECO:0000313" key="12">
    <source>
        <dbReference type="Proteomes" id="UP001163850"/>
    </source>
</evidence>
<dbReference type="Gene3D" id="2.40.50.140">
    <property type="entry name" value="Nucleic acid-binding proteins"/>
    <property type="match status" value="1"/>
</dbReference>
<evidence type="ECO:0000256" key="7">
    <source>
        <dbReference type="SAM" id="Coils"/>
    </source>
</evidence>
<evidence type="ECO:0000256" key="4">
    <source>
        <dbReference type="ARBA" id="ARBA00022701"/>
    </source>
</evidence>
<dbReference type="InterPro" id="IPR012340">
    <property type="entry name" value="NA-bd_OB-fold"/>
</dbReference>
<feature type="region of interest" description="Disordered" evidence="8">
    <location>
        <begin position="597"/>
        <end position="764"/>
    </location>
</feature>
<dbReference type="Proteomes" id="UP001163850">
    <property type="component" value="Unassembled WGS sequence"/>
</dbReference>
<comment type="caution">
    <text evidence="11">The sequence shown here is derived from an EMBL/GenBank/DDBJ whole genome shotgun (WGS) entry which is preliminary data.</text>
</comment>
<dbReference type="InterPro" id="IPR019495">
    <property type="entry name" value="EXOSC1_C"/>
</dbReference>
<comment type="subcellular location">
    <subcellularLocation>
        <location evidence="1">Cytoplasm</location>
        <location evidence="1">Cytoskeleton</location>
    </subcellularLocation>
</comment>
<dbReference type="PANTHER" id="PTHR10921:SF1">
    <property type="entry name" value="NUCLEAR DISTRIBUTION PROTEIN NUDE HOMOLOG"/>
    <property type="match status" value="1"/>
</dbReference>
<dbReference type="InterPro" id="IPR033494">
    <property type="entry name" value="NUDE"/>
</dbReference>
<evidence type="ECO:0000256" key="6">
    <source>
        <dbReference type="ARBA" id="ARBA00023212"/>
    </source>
</evidence>
<dbReference type="GO" id="GO:0051642">
    <property type="term" value="P:centrosome localization"/>
    <property type="evidence" value="ECO:0007669"/>
    <property type="project" value="TreeGrafter"/>
</dbReference>
<proteinExistence type="inferred from homology"/>
<evidence type="ECO:0000256" key="3">
    <source>
        <dbReference type="ARBA" id="ARBA00022490"/>
    </source>
</evidence>
<feature type="region of interest" description="Disordered" evidence="8">
    <location>
        <begin position="462"/>
        <end position="585"/>
    </location>
</feature>
<dbReference type="Gene3D" id="6.10.250.1080">
    <property type="match status" value="1"/>
</dbReference>
<keyword evidence="5 7" id="KW-0175">Coiled coil</keyword>
<organism evidence="11 12">
    <name type="scientific">Lentinula detonsa</name>
    <dbReference type="NCBI Taxonomy" id="2804962"/>
    <lineage>
        <taxon>Eukaryota</taxon>
        <taxon>Fungi</taxon>
        <taxon>Dikarya</taxon>
        <taxon>Basidiomycota</taxon>
        <taxon>Agaricomycotina</taxon>
        <taxon>Agaricomycetes</taxon>
        <taxon>Agaricomycetidae</taxon>
        <taxon>Agaricales</taxon>
        <taxon>Marasmiineae</taxon>
        <taxon>Omphalotaceae</taxon>
        <taxon>Lentinula</taxon>
    </lineage>
</organism>
<comment type="similarity">
    <text evidence="2">Belongs to the nudE family.</text>
</comment>
<feature type="compositionally biased region" description="Low complexity" evidence="8">
    <location>
        <begin position="605"/>
        <end position="637"/>
    </location>
</feature>
<feature type="domain" description="NUDE" evidence="9">
    <location>
        <begin position="252"/>
        <end position="364"/>
    </location>
</feature>
<feature type="region of interest" description="Disordered" evidence="8">
    <location>
        <begin position="388"/>
        <end position="450"/>
    </location>
</feature>
<dbReference type="SUPFAM" id="SSF50249">
    <property type="entry name" value="Nucleic acid-binding proteins"/>
    <property type="match status" value="1"/>
</dbReference>
<feature type="compositionally biased region" description="Polar residues" evidence="8">
    <location>
        <begin position="653"/>
        <end position="664"/>
    </location>
</feature>
<dbReference type="GO" id="GO:0047496">
    <property type="term" value="P:vesicle transport along microtubule"/>
    <property type="evidence" value="ECO:0007669"/>
    <property type="project" value="TreeGrafter"/>
</dbReference>
<name>A0AA38Q5W7_9AGAR</name>
<feature type="compositionally biased region" description="Polar residues" evidence="8">
    <location>
        <begin position="349"/>
        <end position="359"/>
    </location>
</feature>
<dbReference type="GO" id="GO:0000776">
    <property type="term" value="C:kinetochore"/>
    <property type="evidence" value="ECO:0007669"/>
    <property type="project" value="TreeGrafter"/>
</dbReference>
<keyword evidence="3" id="KW-0963">Cytoplasm</keyword>
<dbReference type="GO" id="GO:0007059">
    <property type="term" value="P:chromosome segregation"/>
    <property type="evidence" value="ECO:0007669"/>
    <property type="project" value="TreeGrafter"/>
</dbReference>
<feature type="coiled-coil region" evidence="7">
    <location>
        <begin position="146"/>
        <end position="237"/>
    </location>
</feature>
<feature type="domain" description="Exosome complex component CSL4 C-terminal" evidence="10">
    <location>
        <begin position="11"/>
        <end position="50"/>
    </location>
</feature>
<accession>A0AA38Q5W7</accession>
<feature type="compositionally biased region" description="Low complexity" evidence="8">
    <location>
        <begin position="566"/>
        <end position="583"/>
    </location>
</feature>
<protein>
    <submittedName>
        <fullName evidence="11">Uncharacterized protein</fullName>
    </submittedName>
</protein>
<feature type="compositionally biased region" description="Low complexity" evidence="8">
    <location>
        <begin position="308"/>
        <end position="322"/>
    </location>
</feature>
<dbReference type="GO" id="GO:0005871">
    <property type="term" value="C:kinesin complex"/>
    <property type="evidence" value="ECO:0007669"/>
    <property type="project" value="TreeGrafter"/>
</dbReference>
<dbReference type="GO" id="GO:0000132">
    <property type="term" value="P:establishment of mitotic spindle orientation"/>
    <property type="evidence" value="ECO:0007669"/>
    <property type="project" value="TreeGrafter"/>
</dbReference>
<feature type="compositionally biased region" description="Basic and acidic residues" evidence="8">
    <location>
        <begin position="518"/>
        <end position="537"/>
    </location>
</feature>
<feature type="compositionally biased region" description="Polar residues" evidence="8">
    <location>
        <begin position="491"/>
        <end position="501"/>
    </location>
</feature>
<dbReference type="InterPro" id="IPR006964">
    <property type="entry name" value="NUDE_dom"/>
</dbReference>
<keyword evidence="4" id="KW-0493">Microtubule</keyword>
<evidence type="ECO:0000256" key="1">
    <source>
        <dbReference type="ARBA" id="ARBA00004245"/>
    </source>
</evidence>
<dbReference type="Pfam" id="PF10447">
    <property type="entry name" value="EXOSC1"/>
    <property type="match status" value="1"/>
</dbReference>
<dbReference type="EMBL" id="MU801922">
    <property type="protein sequence ID" value="KAJ3987533.1"/>
    <property type="molecule type" value="Genomic_DNA"/>
</dbReference>
<dbReference type="GO" id="GO:0005874">
    <property type="term" value="C:microtubule"/>
    <property type="evidence" value="ECO:0007669"/>
    <property type="project" value="UniProtKB-KW"/>
</dbReference>
<feature type="compositionally biased region" description="Basic residues" evidence="8">
    <location>
        <begin position="554"/>
        <end position="565"/>
    </location>
</feature>
<dbReference type="GO" id="GO:0003723">
    <property type="term" value="F:RNA binding"/>
    <property type="evidence" value="ECO:0007669"/>
    <property type="project" value="InterPro"/>
</dbReference>
<reference evidence="11" key="1">
    <citation type="submission" date="2022-08" db="EMBL/GenBank/DDBJ databases">
        <authorList>
            <consortium name="DOE Joint Genome Institute"/>
            <person name="Min B."/>
            <person name="Riley R."/>
            <person name="Sierra-Patev S."/>
            <person name="Naranjo-Ortiz M."/>
            <person name="Looney B."/>
            <person name="Konkel Z."/>
            <person name="Slot J.C."/>
            <person name="Sakamoto Y."/>
            <person name="Steenwyk J.L."/>
            <person name="Rokas A."/>
            <person name="Carro J."/>
            <person name="Camarero S."/>
            <person name="Ferreira P."/>
            <person name="Molpeceres G."/>
            <person name="Ruiz-Duenas F.J."/>
            <person name="Serrano A."/>
            <person name="Henrissat B."/>
            <person name="Drula E."/>
            <person name="Hughes K.W."/>
            <person name="Mata J.L."/>
            <person name="Ishikawa N.K."/>
            <person name="Vargas-Isla R."/>
            <person name="Ushijima S."/>
            <person name="Smith C.A."/>
            <person name="Ahrendt S."/>
            <person name="Andreopoulos W."/>
            <person name="He G."/>
            <person name="Labutti K."/>
            <person name="Lipzen A."/>
            <person name="Ng V."/>
            <person name="Sandor L."/>
            <person name="Barry K."/>
            <person name="Martinez A.T."/>
            <person name="Xiao Y."/>
            <person name="Gibbons J.G."/>
            <person name="Terashima K."/>
            <person name="Hibbett D.S."/>
            <person name="Grigoriev I.V."/>
        </authorList>
    </citation>
    <scope>NUCLEOTIDE SEQUENCE</scope>
    <source>
        <strain evidence="11">TFB7829</strain>
    </source>
</reference>
<feature type="compositionally biased region" description="Polar residues" evidence="8">
    <location>
        <begin position="700"/>
        <end position="720"/>
    </location>
</feature>
<evidence type="ECO:0000256" key="5">
    <source>
        <dbReference type="ARBA" id="ARBA00023054"/>
    </source>
</evidence>
<dbReference type="GO" id="GO:0008017">
    <property type="term" value="F:microtubule binding"/>
    <property type="evidence" value="ECO:0007669"/>
    <property type="project" value="InterPro"/>
</dbReference>
<evidence type="ECO:0000259" key="10">
    <source>
        <dbReference type="Pfam" id="PF10447"/>
    </source>
</evidence>
<evidence type="ECO:0000256" key="8">
    <source>
        <dbReference type="SAM" id="MobiDB-lite"/>
    </source>
</evidence>
<feature type="compositionally biased region" description="Polar residues" evidence="8">
    <location>
        <begin position="679"/>
        <end position="691"/>
    </location>
</feature>
<feature type="compositionally biased region" description="Low complexity" evidence="8">
    <location>
        <begin position="391"/>
        <end position="425"/>
    </location>
</feature>
<feature type="region of interest" description="Disordered" evidence="8">
    <location>
        <begin position="302"/>
        <end position="373"/>
    </location>
</feature>
<dbReference type="Pfam" id="PF04880">
    <property type="entry name" value="NUDE_C"/>
    <property type="match status" value="1"/>
</dbReference>